<dbReference type="PROSITE" id="PS00101">
    <property type="entry name" value="HEXAPEP_TRANSFERASES"/>
    <property type="match status" value="2"/>
</dbReference>
<reference evidence="9" key="1">
    <citation type="submission" date="2023-01" db="EMBL/GenBank/DDBJ databases">
        <title>Complete genome sequence of Planctobacterium marinum strain Dej080120_11.</title>
        <authorList>
            <person name="Ueki S."/>
            <person name="Maruyama F."/>
        </authorList>
    </citation>
    <scope>NUCLEOTIDE SEQUENCE</scope>
    <source>
        <strain evidence="9">Dej080120_11</strain>
    </source>
</reference>
<sequence>MMLSYTLAELARELGAELRGDGEVVISSLGTLASAKQGQISFLANAKYRSQLSETNASAVIIGEEDVSFCNTNALVMKNAYLGFAKVAQMLDTTPAAAHEIHSTAVIAPSAKLGQGVVIGANAVIEADVELGDNVQVGPGSFIGRGVRIGKGTKLWANVSVYHDCIIGEDCLLQSSAVIGSDGFGYANDAGQWVKIPQLGRAILGNRVEIGANTSIDRGALEDTVLKDGVIIDNLCQIAHNVEIGENTAMAACSVVAGSTTIGKYCVIAGMVGINGHIDIVDGCTFTGFSMVTKSIKEPGVYSSGIPATTNKEWRKNMVGLKNITDLAQKIKQLEKHFK</sequence>
<gene>
    <name evidence="7 9" type="primary">lpxD</name>
    <name evidence="9" type="ORF">MACH26_31050</name>
</gene>
<keyword evidence="4 7" id="KW-0677">Repeat</keyword>
<comment type="pathway">
    <text evidence="7">Bacterial outer membrane biogenesis; LPS lipid A biosynthesis.</text>
</comment>
<evidence type="ECO:0000256" key="3">
    <source>
        <dbReference type="ARBA" id="ARBA00022679"/>
    </source>
</evidence>
<evidence type="ECO:0000313" key="10">
    <source>
        <dbReference type="Proteomes" id="UP001333710"/>
    </source>
</evidence>
<dbReference type="EC" id="2.3.1.191" evidence="7"/>
<dbReference type="NCBIfam" id="NF002060">
    <property type="entry name" value="PRK00892.1"/>
    <property type="match status" value="1"/>
</dbReference>
<protein>
    <recommendedName>
        <fullName evidence="7">UDP-3-O-acylglucosamine N-acyltransferase</fullName>
        <ecNumber evidence="7">2.3.1.191</ecNumber>
    </recommendedName>
</protein>
<dbReference type="HAMAP" id="MF_00523">
    <property type="entry name" value="LpxD"/>
    <property type="match status" value="1"/>
</dbReference>
<dbReference type="Pfam" id="PF04613">
    <property type="entry name" value="LpxD"/>
    <property type="match status" value="1"/>
</dbReference>
<keyword evidence="1 7" id="KW-0444">Lipid biosynthesis</keyword>
<dbReference type="NCBIfam" id="TIGR01853">
    <property type="entry name" value="lipid_A_lpxD"/>
    <property type="match status" value="1"/>
</dbReference>
<evidence type="ECO:0000259" key="8">
    <source>
        <dbReference type="Pfam" id="PF04613"/>
    </source>
</evidence>
<comment type="subunit">
    <text evidence="7">Homotrimer.</text>
</comment>
<dbReference type="GO" id="GO:0016020">
    <property type="term" value="C:membrane"/>
    <property type="evidence" value="ECO:0007669"/>
    <property type="project" value="GOC"/>
</dbReference>
<organism evidence="9 10">
    <name type="scientific">Planctobacterium marinum</name>
    <dbReference type="NCBI Taxonomy" id="1631968"/>
    <lineage>
        <taxon>Bacteria</taxon>
        <taxon>Pseudomonadati</taxon>
        <taxon>Pseudomonadota</taxon>
        <taxon>Gammaproteobacteria</taxon>
        <taxon>Alteromonadales</taxon>
        <taxon>Alteromonadaceae</taxon>
        <taxon>Planctobacterium</taxon>
    </lineage>
</organism>
<feature type="active site" description="Proton acceptor" evidence="7">
    <location>
        <position position="240"/>
    </location>
</feature>
<dbReference type="GO" id="GO:0103118">
    <property type="term" value="F:UDP-3-O-[(3R)-3-hydroxyacyl]-glucosamine N-acyltransferase activity"/>
    <property type="evidence" value="ECO:0007669"/>
    <property type="project" value="UniProtKB-EC"/>
</dbReference>
<evidence type="ECO:0000256" key="1">
    <source>
        <dbReference type="ARBA" id="ARBA00022516"/>
    </source>
</evidence>
<dbReference type="Gene3D" id="2.160.10.10">
    <property type="entry name" value="Hexapeptide repeat proteins"/>
    <property type="match status" value="1"/>
</dbReference>
<dbReference type="SUPFAM" id="SSF51161">
    <property type="entry name" value="Trimeric LpxA-like enzymes"/>
    <property type="match status" value="1"/>
</dbReference>
<dbReference type="Pfam" id="PF00132">
    <property type="entry name" value="Hexapep"/>
    <property type="match status" value="3"/>
</dbReference>
<dbReference type="InterPro" id="IPR020573">
    <property type="entry name" value="UDP_GlcNAc_AcTrfase_non-rep"/>
</dbReference>
<keyword evidence="10" id="KW-1185">Reference proteome</keyword>
<dbReference type="AlphaFoldDB" id="A0AA48HLS7"/>
<comment type="similarity">
    <text evidence="7">Belongs to the transferase hexapeptide repeat family. LpxD subfamily.</text>
</comment>
<dbReference type="Gene3D" id="3.40.1390.10">
    <property type="entry name" value="MurE/MurF, N-terminal domain"/>
    <property type="match status" value="1"/>
</dbReference>
<comment type="function">
    <text evidence="7">Catalyzes the N-acylation of UDP-3-O-acylglucosamine using 3-hydroxyacyl-ACP as the acyl donor. Is involved in the biosynthesis of lipid A, a phosphorylated glycolipid that anchors the lipopolysaccharide to the outer membrane of the cell.</text>
</comment>
<dbReference type="Proteomes" id="UP001333710">
    <property type="component" value="Chromosome"/>
</dbReference>
<dbReference type="GO" id="GO:0016410">
    <property type="term" value="F:N-acyltransferase activity"/>
    <property type="evidence" value="ECO:0007669"/>
    <property type="project" value="InterPro"/>
</dbReference>
<dbReference type="RefSeq" id="WP_338293630.1">
    <property type="nucleotide sequence ID" value="NZ_AP027272.1"/>
</dbReference>
<dbReference type="InterPro" id="IPR011004">
    <property type="entry name" value="Trimer_LpxA-like_sf"/>
</dbReference>
<evidence type="ECO:0000256" key="4">
    <source>
        <dbReference type="ARBA" id="ARBA00022737"/>
    </source>
</evidence>
<proteinExistence type="inferred from homology"/>
<dbReference type="EMBL" id="AP027272">
    <property type="protein sequence ID" value="BDX07584.1"/>
    <property type="molecule type" value="Genomic_DNA"/>
</dbReference>
<dbReference type="PANTHER" id="PTHR43378">
    <property type="entry name" value="UDP-3-O-ACYLGLUCOSAMINE N-ACYLTRANSFERASE"/>
    <property type="match status" value="1"/>
</dbReference>
<dbReference type="CDD" id="cd03352">
    <property type="entry name" value="LbH_LpxD"/>
    <property type="match status" value="1"/>
</dbReference>
<keyword evidence="3 7" id="KW-0808">Transferase</keyword>
<dbReference type="GO" id="GO:0009245">
    <property type="term" value="P:lipid A biosynthetic process"/>
    <property type="evidence" value="ECO:0007669"/>
    <property type="project" value="UniProtKB-UniRule"/>
</dbReference>
<comment type="catalytic activity">
    <reaction evidence="7">
        <text>a UDP-3-O-[(3R)-3-hydroxyacyl]-alpha-D-glucosamine + a (3R)-hydroxyacyl-[ACP] = a UDP-2-N,3-O-bis[(3R)-3-hydroxyacyl]-alpha-D-glucosamine + holo-[ACP] + H(+)</text>
        <dbReference type="Rhea" id="RHEA:53836"/>
        <dbReference type="Rhea" id="RHEA-COMP:9685"/>
        <dbReference type="Rhea" id="RHEA-COMP:9945"/>
        <dbReference type="ChEBI" id="CHEBI:15378"/>
        <dbReference type="ChEBI" id="CHEBI:64479"/>
        <dbReference type="ChEBI" id="CHEBI:78827"/>
        <dbReference type="ChEBI" id="CHEBI:137740"/>
        <dbReference type="ChEBI" id="CHEBI:137748"/>
        <dbReference type="EC" id="2.3.1.191"/>
    </reaction>
</comment>
<evidence type="ECO:0000256" key="6">
    <source>
        <dbReference type="ARBA" id="ARBA00023315"/>
    </source>
</evidence>
<dbReference type="PANTHER" id="PTHR43378:SF2">
    <property type="entry name" value="UDP-3-O-ACYLGLUCOSAMINE N-ACYLTRANSFERASE 1, MITOCHONDRIAL-RELATED"/>
    <property type="match status" value="1"/>
</dbReference>
<evidence type="ECO:0000256" key="5">
    <source>
        <dbReference type="ARBA" id="ARBA00023098"/>
    </source>
</evidence>
<keyword evidence="6 7" id="KW-0012">Acyltransferase</keyword>
<keyword evidence="5 7" id="KW-0443">Lipid metabolism</keyword>
<name>A0AA48HLS7_9ALTE</name>
<dbReference type="InterPro" id="IPR001451">
    <property type="entry name" value="Hexapep"/>
</dbReference>
<evidence type="ECO:0000256" key="7">
    <source>
        <dbReference type="HAMAP-Rule" id="MF_00523"/>
    </source>
</evidence>
<accession>A0AA48HLS7</accession>
<feature type="domain" description="UDP-3-O-[3-hydroxymyristoyl] glucosamine N-acyltransferase non-repeat region" evidence="8">
    <location>
        <begin position="24"/>
        <end position="89"/>
    </location>
</feature>
<evidence type="ECO:0000256" key="2">
    <source>
        <dbReference type="ARBA" id="ARBA00022556"/>
    </source>
</evidence>
<dbReference type="InterPro" id="IPR007691">
    <property type="entry name" value="LpxD"/>
</dbReference>
<evidence type="ECO:0000313" key="9">
    <source>
        <dbReference type="EMBL" id="BDX07584.1"/>
    </source>
</evidence>
<dbReference type="KEGG" id="pmaw:MACH26_31050"/>
<keyword evidence="2 7" id="KW-0441">Lipid A biosynthesis</keyword>
<dbReference type="InterPro" id="IPR018357">
    <property type="entry name" value="Hexapep_transf_CS"/>
</dbReference>